<gene>
    <name evidence="10" type="ORF">SAMN03159343_1304</name>
</gene>
<dbReference type="OrthoDB" id="9813426at2"/>
<accession>A0A1G4XRW5</accession>
<feature type="transmembrane region" description="Helical" evidence="8">
    <location>
        <begin position="182"/>
        <end position="200"/>
    </location>
</feature>
<evidence type="ECO:0000256" key="3">
    <source>
        <dbReference type="ARBA" id="ARBA00022475"/>
    </source>
</evidence>
<dbReference type="RefSeq" id="WP_092801314.1">
    <property type="nucleotide sequence ID" value="NZ_FMUH01000002.1"/>
</dbReference>
<evidence type="ECO:0000313" key="10">
    <source>
        <dbReference type="EMBL" id="SCX43845.1"/>
    </source>
</evidence>
<comment type="similarity">
    <text evidence="2">Belongs to the DedA family.</text>
</comment>
<evidence type="ECO:0000256" key="7">
    <source>
        <dbReference type="SAM" id="MobiDB-lite"/>
    </source>
</evidence>
<dbReference type="AlphaFoldDB" id="A0A1G4XRW5"/>
<name>A0A1G4XRW5_9ACTN</name>
<protein>
    <submittedName>
        <fullName evidence="10">Membrane protein DedA, SNARE-associated domain</fullName>
    </submittedName>
</protein>
<keyword evidence="11" id="KW-1185">Reference proteome</keyword>
<dbReference type="Proteomes" id="UP000198981">
    <property type="component" value="Unassembled WGS sequence"/>
</dbReference>
<comment type="subcellular location">
    <subcellularLocation>
        <location evidence="1">Cell membrane</location>
        <topology evidence="1">Multi-pass membrane protein</topology>
    </subcellularLocation>
</comment>
<evidence type="ECO:0000256" key="5">
    <source>
        <dbReference type="ARBA" id="ARBA00022989"/>
    </source>
</evidence>
<feature type="transmembrane region" description="Helical" evidence="8">
    <location>
        <begin position="150"/>
        <end position="176"/>
    </location>
</feature>
<evidence type="ECO:0000256" key="4">
    <source>
        <dbReference type="ARBA" id="ARBA00022692"/>
    </source>
</evidence>
<keyword evidence="3" id="KW-1003">Cell membrane</keyword>
<proteinExistence type="inferred from homology"/>
<dbReference type="PANTHER" id="PTHR42709">
    <property type="entry name" value="ALKALINE PHOSPHATASE LIKE PROTEIN"/>
    <property type="match status" value="1"/>
</dbReference>
<evidence type="ECO:0000256" key="8">
    <source>
        <dbReference type="SAM" id="Phobius"/>
    </source>
</evidence>
<keyword evidence="4 8" id="KW-0812">Transmembrane</keyword>
<dbReference type="Pfam" id="PF09335">
    <property type="entry name" value="VTT_dom"/>
    <property type="match status" value="1"/>
</dbReference>
<evidence type="ECO:0000256" key="6">
    <source>
        <dbReference type="ARBA" id="ARBA00023136"/>
    </source>
</evidence>
<keyword evidence="5 8" id="KW-1133">Transmembrane helix</keyword>
<dbReference type="GO" id="GO:0005886">
    <property type="term" value="C:plasma membrane"/>
    <property type="evidence" value="ECO:0007669"/>
    <property type="project" value="UniProtKB-SubCell"/>
</dbReference>
<dbReference type="InterPro" id="IPR032816">
    <property type="entry name" value="VTT_dom"/>
</dbReference>
<evidence type="ECO:0000259" key="9">
    <source>
        <dbReference type="Pfam" id="PF09335"/>
    </source>
</evidence>
<dbReference type="EMBL" id="FMUH01000002">
    <property type="protein sequence ID" value="SCX43845.1"/>
    <property type="molecule type" value="Genomic_DNA"/>
</dbReference>
<evidence type="ECO:0000256" key="2">
    <source>
        <dbReference type="ARBA" id="ARBA00010792"/>
    </source>
</evidence>
<feature type="transmembrane region" description="Helical" evidence="8">
    <location>
        <begin position="63"/>
        <end position="82"/>
    </location>
</feature>
<feature type="domain" description="VTT" evidence="9">
    <location>
        <begin position="43"/>
        <end position="169"/>
    </location>
</feature>
<dbReference type="STRING" id="1960309.SAMN03159343_1304"/>
<evidence type="ECO:0000256" key="1">
    <source>
        <dbReference type="ARBA" id="ARBA00004651"/>
    </source>
</evidence>
<organism evidence="10 11">
    <name type="scientific">Klenkia marina</name>
    <dbReference type="NCBI Taxonomy" id="1960309"/>
    <lineage>
        <taxon>Bacteria</taxon>
        <taxon>Bacillati</taxon>
        <taxon>Actinomycetota</taxon>
        <taxon>Actinomycetes</taxon>
        <taxon>Geodermatophilales</taxon>
        <taxon>Geodermatophilaceae</taxon>
        <taxon>Klenkia</taxon>
    </lineage>
</organism>
<sequence length="234" mass="25581">MSILAATSSDQGGITGFLLDLIETLGPVGVGLTIFIETVVPPIPSEVVLSAAGVLINEGRMGLVPVILFATLGSVLGAAVLYQVGRSLGPRRSHAFLDRLPLVKTEDVDRTFAWFERHGRSAVFFGRMVPIVRSFVSVPAGVVKMPWPQFLAYTLAGSLIWNSLLIGLGVALGGLVQEYLQYFDYLIYAAVVGVVVWFVYRAVRERMTQGDAEPDRSAADRVLDVERRERDERD</sequence>
<dbReference type="PANTHER" id="PTHR42709:SF6">
    <property type="entry name" value="UNDECAPRENYL PHOSPHATE TRANSPORTER A"/>
    <property type="match status" value="1"/>
</dbReference>
<reference evidence="11" key="1">
    <citation type="submission" date="2016-10" db="EMBL/GenBank/DDBJ databases">
        <authorList>
            <person name="Varghese N."/>
            <person name="Submissions S."/>
        </authorList>
    </citation>
    <scope>NUCLEOTIDE SEQUENCE [LARGE SCALE GENOMIC DNA]</scope>
    <source>
        <strain evidence="11">DSM 45722</strain>
    </source>
</reference>
<dbReference type="InterPro" id="IPR051311">
    <property type="entry name" value="DedA_domain"/>
</dbReference>
<keyword evidence="6 8" id="KW-0472">Membrane</keyword>
<evidence type="ECO:0000313" key="11">
    <source>
        <dbReference type="Proteomes" id="UP000198981"/>
    </source>
</evidence>
<feature type="region of interest" description="Disordered" evidence="7">
    <location>
        <begin position="211"/>
        <end position="234"/>
    </location>
</feature>